<dbReference type="Pfam" id="PF21983">
    <property type="entry name" value="NikA-like"/>
    <property type="match status" value="1"/>
</dbReference>
<protein>
    <submittedName>
        <fullName evidence="1">Mobilisation protein (MobC)</fullName>
    </submittedName>
</protein>
<proteinExistence type="predicted"/>
<dbReference type="AlphaFoldDB" id="A0A1M6BCT6"/>
<accession>A0A1M6BCT6</accession>
<dbReference type="STRING" id="683124.SAMN05444337_0065"/>
<name>A0A1M6BCT6_9FLAO</name>
<reference evidence="1 2" key="1">
    <citation type="submission" date="2016-11" db="EMBL/GenBank/DDBJ databases">
        <authorList>
            <person name="Jaros S."/>
            <person name="Januszkiewicz K."/>
            <person name="Wedrychowicz H."/>
        </authorList>
    </citation>
    <scope>NUCLEOTIDE SEQUENCE [LARGE SCALE GENOMIC DNA]</scope>
    <source>
        <strain evidence="1 2">DSM 22807</strain>
    </source>
</reference>
<evidence type="ECO:0000313" key="2">
    <source>
        <dbReference type="Proteomes" id="UP000184232"/>
    </source>
</evidence>
<evidence type="ECO:0000313" key="1">
    <source>
        <dbReference type="EMBL" id="SHI46550.1"/>
    </source>
</evidence>
<keyword evidence="2" id="KW-1185">Reference proteome</keyword>
<gene>
    <name evidence="1" type="ORF">SAMN05444337_0065</name>
</gene>
<dbReference type="EMBL" id="FQZH01000001">
    <property type="protein sequence ID" value="SHI46550.1"/>
    <property type="molecule type" value="Genomic_DNA"/>
</dbReference>
<organism evidence="1 2">
    <name type="scientific">Flavobacterium haoranii</name>
    <dbReference type="NCBI Taxonomy" id="683124"/>
    <lineage>
        <taxon>Bacteria</taxon>
        <taxon>Pseudomonadati</taxon>
        <taxon>Bacteroidota</taxon>
        <taxon>Flavobacteriia</taxon>
        <taxon>Flavobacteriales</taxon>
        <taxon>Flavobacteriaceae</taxon>
        <taxon>Flavobacterium</taxon>
    </lineage>
</organism>
<dbReference type="Proteomes" id="UP000184232">
    <property type="component" value="Unassembled WGS sequence"/>
</dbReference>
<sequence>MNLDGFSFSCYCYRKPEIFKIEIMARPKSHINHLKVFQVNVRFTCEDLLLIESQSKTYGLTVVEYVRKRALNKQLPKHAISPINRELLIELSRIGNNVNQLAKKSNQNFLDKYVFNRDLRELKEILNQIKTELLE</sequence>
<dbReference type="InterPro" id="IPR053842">
    <property type="entry name" value="NikA-like"/>
</dbReference>
<dbReference type="OrthoDB" id="681025at2"/>